<keyword evidence="4" id="KW-1185">Reference proteome</keyword>
<dbReference type="AlphaFoldDB" id="A0A9P4N8Y3"/>
<evidence type="ECO:0000256" key="1">
    <source>
        <dbReference type="SAM" id="MobiDB-lite"/>
    </source>
</evidence>
<evidence type="ECO:0000313" key="4">
    <source>
        <dbReference type="Proteomes" id="UP000800093"/>
    </source>
</evidence>
<feature type="compositionally biased region" description="Polar residues" evidence="1">
    <location>
        <begin position="7"/>
        <end position="33"/>
    </location>
</feature>
<evidence type="ECO:0000313" key="3">
    <source>
        <dbReference type="EMBL" id="KAF2267191.1"/>
    </source>
</evidence>
<keyword evidence="2" id="KW-0472">Membrane</keyword>
<keyword evidence="2" id="KW-1133">Transmembrane helix</keyword>
<evidence type="ECO:0000256" key="2">
    <source>
        <dbReference type="SAM" id="Phobius"/>
    </source>
</evidence>
<proteinExistence type="predicted"/>
<dbReference type="OrthoDB" id="5296287at2759"/>
<keyword evidence="2" id="KW-0812">Transmembrane</keyword>
<feature type="transmembrane region" description="Helical" evidence="2">
    <location>
        <begin position="123"/>
        <end position="141"/>
    </location>
</feature>
<dbReference type="Proteomes" id="UP000800093">
    <property type="component" value="Unassembled WGS sequence"/>
</dbReference>
<sequence>MPRKRSQQGSLSDIETRNVQVSGESKVTGSVGSNEDLGLLDEDVFRSHESRATGLMGSNSEVQWLRSLKNQVGGSNIARNIADQTPGPPRLSNDAYTQRARHLTLGTGYLGTKTPFTSQIQHYIWIAMNSILTLWLILMSFHH</sequence>
<name>A0A9P4N8Y3_9PLEO</name>
<dbReference type="InterPro" id="IPR053230">
    <property type="entry name" value="Trans_reg_galc"/>
</dbReference>
<protein>
    <submittedName>
        <fullName evidence="3">Uncharacterized protein</fullName>
    </submittedName>
</protein>
<feature type="region of interest" description="Disordered" evidence="1">
    <location>
        <begin position="1"/>
        <end position="36"/>
    </location>
</feature>
<accession>A0A9P4N8Y3</accession>
<comment type="caution">
    <text evidence="3">The sequence shown here is derived from an EMBL/GenBank/DDBJ whole genome shotgun (WGS) entry which is preliminary data.</text>
</comment>
<reference evidence="4" key="1">
    <citation type="journal article" date="2020" name="Stud. Mycol.">
        <title>101 Dothideomycetes genomes: A test case for predicting lifestyles and emergence of pathogens.</title>
        <authorList>
            <person name="Haridas S."/>
            <person name="Albert R."/>
            <person name="Binder M."/>
            <person name="Bloem J."/>
            <person name="LaButti K."/>
            <person name="Salamov A."/>
            <person name="Andreopoulos B."/>
            <person name="Baker S."/>
            <person name="Barry K."/>
            <person name="Bills G."/>
            <person name="Bluhm B."/>
            <person name="Cannon C."/>
            <person name="Castanera R."/>
            <person name="Culley D."/>
            <person name="Daum C."/>
            <person name="Ezra D."/>
            <person name="Gonzalez J."/>
            <person name="Henrissat B."/>
            <person name="Kuo A."/>
            <person name="Liang C."/>
            <person name="Lipzen A."/>
            <person name="Lutzoni F."/>
            <person name="Magnuson J."/>
            <person name="Mondo S."/>
            <person name="Nolan M."/>
            <person name="Ohm R."/>
            <person name="Pangilinan J."/>
            <person name="Park H.-J."/>
            <person name="Ramirez L."/>
            <person name="Alfaro M."/>
            <person name="Sun H."/>
            <person name="Tritt A."/>
            <person name="Yoshinaga Y."/>
            <person name="Zwiers L.-H."/>
            <person name="Turgeon B."/>
            <person name="Goodwin S."/>
            <person name="Spatafora J."/>
            <person name="Crous P."/>
            <person name="Grigoriev I."/>
        </authorList>
    </citation>
    <scope>NUCLEOTIDE SEQUENCE [LARGE SCALE GENOMIC DNA]</scope>
    <source>
        <strain evidence="4">CBS 304.66</strain>
    </source>
</reference>
<dbReference type="PANTHER" id="PTHR47654:SF5">
    <property type="entry name" value="TRANSCRIPTION FACTOR DOMAIN-CONTAINING PROTEIN"/>
    <property type="match status" value="1"/>
</dbReference>
<dbReference type="EMBL" id="ML986593">
    <property type="protein sequence ID" value="KAF2267191.1"/>
    <property type="molecule type" value="Genomic_DNA"/>
</dbReference>
<gene>
    <name evidence="3" type="ORF">CC78DRAFT_577389</name>
</gene>
<organism evidence="3 4">
    <name type="scientific">Lojkania enalia</name>
    <dbReference type="NCBI Taxonomy" id="147567"/>
    <lineage>
        <taxon>Eukaryota</taxon>
        <taxon>Fungi</taxon>
        <taxon>Dikarya</taxon>
        <taxon>Ascomycota</taxon>
        <taxon>Pezizomycotina</taxon>
        <taxon>Dothideomycetes</taxon>
        <taxon>Pleosporomycetidae</taxon>
        <taxon>Pleosporales</taxon>
        <taxon>Pleosporales incertae sedis</taxon>
        <taxon>Lojkania</taxon>
    </lineage>
</organism>
<dbReference type="PANTHER" id="PTHR47654">
    <property type="entry name" value="ZN(II)2CYS6 TRANSCRIPTION FACTOR (EUROFUNG)-RELATED"/>
    <property type="match status" value="1"/>
</dbReference>